<dbReference type="GO" id="GO:0016787">
    <property type="term" value="F:hydrolase activity"/>
    <property type="evidence" value="ECO:0007669"/>
    <property type="project" value="UniProtKB-KW"/>
</dbReference>
<dbReference type="Proteomes" id="UP000008221">
    <property type="component" value="Chromosome"/>
</dbReference>
<accession>A0LV07</accession>
<keyword evidence="2" id="KW-0378">Hydrolase</keyword>
<evidence type="ECO:0000313" key="3">
    <source>
        <dbReference type="Proteomes" id="UP000008221"/>
    </source>
</evidence>
<dbReference type="STRING" id="351607.Acel_1495"/>
<feature type="transmembrane region" description="Helical" evidence="1">
    <location>
        <begin position="43"/>
        <end position="62"/>
    </location>
</feature>
<dbReference type="InParanoid" id="A0LV07"/>
<dbReference type="OrthoDB" id="3805100at2"/>
<dbReference type="eggNOG" id="ENOG5033I5Y">
    <property type="taxonomic scope" value="Bacteria"/>
</dbReference>
<dbReference type="SUPFAM" id="SSF110296">
    <property type="entry name" value="Oligoxyloglucan reducing end-specific cellobiohydrolase"/>
    <property type="match status" value="1"/>
</dbReference>
<dbReference type="AlphaFoldDB" id="A0LV07"/>
<name>A0LV07_ACIC1</name>
<keyword evidence="3" id="KW-1185">Reference proteome</keyword>
<proteinExistence type="predicted"/>
<sequence>MTDDELDERLRALFRAGHPPLVPRPDMLEVIHRGARRRQARRAGTLAAAGVVAVALATTAVVRPFAPARQTAGTHAQTAAAVQPSRLVASPTLQATETSAPAVAATSAEAGTVPAGGTPPAGFVPLSVTGTTSNGQTFWVLGDAPCATGTCTAVAKTTDGGQSFTEMAAPASAVVPDHLLGMDGVSPQTIANMRFVDAKNGWAFGGALWQTTDGAQSWQQITSITGTVQQLEVASGHAWAIVATGGGSPPGATGTARLFTATYPAGTWGPVDAAGVFGPAEPALVVHDTTVIVAGEDPTTGTPRAVRSTDAATFAELPAPPCVPAPTGGLSITASALWLLCADHARAYVSTDAGTSWRQVGSTLPADAAVVAAIDPTTAVIAHGGRLIRIGTDGTMQTAATPSGASGFAFVGFVNDTVGFAIAEVANSRQLWRSTDAGAHWSLVRIGG</sequence>
<dbReference type="HOGENOM" id="CLU_610640_0_0_11"/>
<dbReference type="EMBL" id="CP000481">
    <property type="protein sequence ID" value="ABK53267.1"/>
    <property type="molecule type" value="Genomic_DNA"/>
</dbReference>
<dbReference type="RefSeq" id="WP_011720330.1">
    <property type="nucleotide sequence ID" value="NC_008578.1"/>
</dbReference>
<protein>
    <submittedName>
        <fullName evidence="2">Glycosyl hydrolase, BNR repeat-containing protein</fullName>
    </submittedName>
</protein>
<keyword evidence="1" id="KW-0812">Transmembrane</keyword>
<dbReference type="KEGG" id="ace:Acel_1495"/>
<keyword evidence="1" id="KW-0472">Membrane</keyword>
<keyword evidence="1" id="KW-1133">Transmembrane helix</keyword>
<organism evidence="2 3">
    <name type="scientific">Acidothermus cellulolyticus (strain ATCC 43068 / DSM 8971 / 11B)</name>
    <dbReference type="NCBI Taxonomy" id="351607"/>
    <lineage>
        <taxon>Bacteria</taxon>
        <taxon>Bacillati</taxon>
        <taxon>Actinomycetota</taxon>
        <taxon>Actinomycetes</taxon>
        <taxon>Acidothermales</taxon>
        <taxon>Acidothermaceae</taxon>
        <taxon>Acidothermus</taxon>
    </lineage>
</organism>
<evidence type="ECO:0000313" key="2">
    <source>
        <dbReference type="EMBL" id="ABK53267.1"/>
    </source>
</evidence>
<reference evidence="2 3" key="1">
    <citation type="journal article" date="2009" name="Genome Res.">
        <title>Complete genome of the cellulolytic thermophile Acidothermus cellulolyticus 11B provides insights into its ecophysiological and evolutionary adaptations.</title>
        <authorList>
            <person name="Barabote R.D."/>
            <person name="Xie G."/>
            <person name="Leu D.H."/>
            <person name="Normand P."/>
            <person name="Necsulea A."/>
            <person name="Daubin V."/>
            <person name="Medigue C."/>
            <person name="Adney W.S."/>
            <person name="Xu X.C."/>
            <person name="Lapidus A."/>
            <person name="Parales R.E."/>
            <person name="Detter C."/>
            <person name="Pujic P."/>
            <person name="Bruce D."/>
            <person name="Lavire C."/>
            <person name="Challacombe J.F."/>
            <person name="Brettin T.S."/>
            <person name="Berry A.M."/>
        </authorList>
    </citation>
    <scope>NUCLEOTIDE SEQUENCE [LARGE SCALE GENOMIC DNA]</scope>
    <source>
        <strain evidence="3">ATCC 43068 / DSM 8971 / 11B</strain>
    </source>
</reference>
<dbReference type="Gene3D" id="2.130.10.10">
    <property type="entry name" value="YVTN repeat-like/Quinoprotein amine dehydrogenase"/>
    <property type="match status" value="2"/>
</dbReference>
<dbReference type="InterPro" id="IPR015943">
    <property type="entry name" value="WD40/YVTN_repeat-like_dom_sf"/>
</dbReference>
<evidence type="ECO:0000256" key="1">
    <source>
        <dbReference type="SAM" id="Phobius"/>
    </source>
</evidence>
<gene>
    <name evidence="2" type="ordered locus">Acel_1495</name>
</gene>